<name>A0A6B3NFI0_9CYAN</name>
<evidence type="ECO:0000256" key="1">
    <source>
        <dbReference type="ARBA" id="ARBA00022553"/>
    </source>
</evidence>
<feature type="modified residue" description="4-aspartylphosphate" evidence="3">
    <location>
        <position position="52"/>
    </location>
</feature>
<keyword evidence="1 3" id="KW-0597">Phosphoprotein</keyword>
<dbReference type="GO" id="GO:0000160">
    <property type="term" value="P:phosphorelay signal transduction system"/>
    <property type="evidence" value="ECO:0007669"/>
    <property type="project" value="UniProtKB-KW"/>
</dbReference>
<evidence type="ECO:0000259" key="4">
    <source>
        <dbReference type="PROSITE" id="PS50110"/>
    </source>
</evidence>
<proteinExistence type="predicted"/>
<feature type="domain" description="Response regulatory" evidence="4">
    <location>
        <begin position="3"/>
        <end position="119"/>
    </location>
</feature>
<dbReference type="PANTHER" id="PTHR44591:SF14">
    <property type="entry name" value="PROTEIN PILG"/>
    <property type="match status" value="1"/>
</dbReference>
<dbReference type="Pfam" id="PF00072">
    <property type="entry name" value="Response_reg"/>
    <property type="match status" value="1"/>
</dbReference>
<evidence type="ECO:0000256" key="2">
    <source>
        <dbReference type="ARBA" id="ARBA00023012"/>
    </source>
</evidence>
<sequence length="121" mass="13825">MTTVLVVEDTLTDLQIIYSCLQQADLKVLTANTVEAARQQINIYKPDLIILDVVLPDQSGFEFCRELKSDPGTRTILIILYSHKRGTMDQFWGMKQGADAYLVKPIDQEELLRTLRQLLRA</sequence>
<dbReference type="SMART" id="SM00448">
    <property type="entry name" value="REC"/>
    <property type="match status" value="1"/>
</dbReference>
<dbReference type="Gene3D" id="3.40.50.2300">
    <property type="match status" value="1"/>
</dbReference>
<dbReference type="AlphaFoldDB" id="A0A6B3NFI0"/>
<dbReference type="PROSITE" id="PS50110">
    <property type="entry name" value="RESPONSE_REGULATORY"/>
    <property type="match status" value="1"/>
</dbReference>
<comment type="caution">
    <text evidence="5">The sequence shown here is derived from an EMBL/GenBank/DDBJ whole genome shotgun (WGS) entry which is preliminary data.</text>
</comment>
<evidence type="ECO:0000256" key="3">
    <source>
        <dbReference type="PROSITE-ProRule" id="PRU00169"/>
    </source>
</evidence>
<accession>A0A6B3NFI0</accession>
<evidence type="ECO:0000313" key="5">
    <source>
        <dbReference type="EMBL" id="NER29695.1"/>
    </source>
</evidence>
<protein>
    <submittedName>
        <fullName evidence="5">Response regulator</fullName>
    </submittedName>
</protein>
<dbReference type="InterPro" id="IPR050595">
    <property type="entry name" value="Bact_response_regulator"/>
</dbReference>
<dbReference type="InterPro" id="IPR001789">
    <property type="entry name" value="Sig_transdc_resp-reg_receiver"/>
</dbReference>
<gene>
    <name evidence="5" type="ORF">F6J89_19280</name>
</gene>
<dbReference type="InterPro" id="IPR011006">
    <property type="entry name" value="CheY-like_superfamily"/>
</dbReference>
<organism evidence="5">
    <name type="scientific">Symploca sp. SIO1C4</name>
    <dbReference type="NCBI Taxonomy" id="2607765"/>
    <lineage>
        <taxon>Bacteria</taxon>
        <taxon>Bacillati</taxon>
        <taxon>Cyanobacteriota</taxon>
        <taxon>Cyanophyceae</taxon>
        <taxon>Coleofasciculales</taxon>
        <taxon>Coleofasciculaceae</taxon>
        <taxon>Symploca</taxon>
    </lineage>
</organism>
<dbReference type="PANTHER" id="PTHR44591">
    <property type="entry name" value="STRESS RESPONSE REGULATOR PROTEIN 1"/>
    <property type="match status" value="1"/>
</dbReference>
<reference evidence="5" key="1">
    <citation type="submission" date="2019-11" db="EMBL/GenBank/DDBJ databases">
        <title>Genomic insights into an expanded diversity of filamentous marine cyanobacteria reveals the extraordinary biosynthetic potential of Moorea and Okeania.</title>
        <authorList>
            <person name="Ferreira Leao T."/>
            <person name="Wang M."/>
            <person name="Moss N."/>
            <person name="Da Silva R."/>
            <person name="Sanders J."/>
            <person name="Nurk S."/>
            <person name="Gurevich A."/>
            <person name="Humphrey G."/>
            <person name="Reher R."/>
            <person name="Zhu Q."/>
            <person name="Belda-Ferre P."/>
            <person name="Glukhov E."/>
            <person name="Rex R."/>
            <person name="Dorrestein P.C."/>
            <person name="Knight R."/>
            <person name="Pevzner P."/>
            <person name="Gerwick W.H."/>
            <person name="Gerwick L."/>
        </authorList>
    </citation>
    <scope>NUCLEOTIDE SEQUENCE</scope>
    <source>
        <strain evidence="5">SIO1C4</strain>
    </source>
</reference>
<keyword evidence="2" id="KW-0902">Two-component regulatory system</keyword>
<dbReference type="EMBL" id="JAAHFQ010000415">
    <property type="protein sequence ID" value="NER29695.1"/>
    <property type="molecule type" value="Genomic_DNA"/>
</dbReference>
<dbReference type="SUPFAM" id="SSF52172">
    <property type="entry name" value="CheY-like"/>
    <property type="match status" value="1"/>
</dbReference>